<gene>
    <name evidence="2" type="ORF">Cfor_12525</name>
</gene>
<dbReference type="InParanoid" id="A0A6L2P7L0"/>
<organism evidence="2 3">
    <name type="scientific">Coptotermes formosanus</name>
    <name type="common">Formosan subterranean termite</name>
    <dbReference type="NCBI Taxonomy" id="36987"/>
    <lineage>
        <taxon>Eukaryota</taxon>
        <taxon>Metazoa</taxon>
        <taxon>Ecdysozoa</taxon>
        <taxon>Arthropoda</taxon>
        <taxon>Hexapoda</taxon>
        <taxon>Insecta</taxon>
        <taxon>Pterygota</taxon>
        <taxon>Neoptera</taxon>
        <taxon>Polyneoptera</taxon>
        <taxon>Dictyoptera</taxon>
        <taxon>Blattodea</taxon>
        <taxon>Blattoidea</taxon>
        <taxon>Termitoidae</taxon>
        <taxon>Rhinotermitidae</taxon>
        <taxon>Coptotermes</taxon>
    </lineage>
</organism>
<dbReference type="EMBL" id="BLKM01000011">
    <property type="protein sequence ID" value="GFG28141.1"/>
    <property type="molecule type" value="Genomic_DNA"/>
</dbReference>
<evidence type="ECO:0000313" key="3">
    <source>
        <dbReference type="Proteomes" id="UP000502823"/>
    </source>
</evidence>
<proteinExistence type="predicted"/>
<evidence type="ECO:0000313" key="2">
    <source>
        <dbReference type="EMBL" id="GFG28141.1"/>
    </source>
</evidence>
<accession>A0A6L2P7L0</accession>
<evidence type="ECO:0000256" key="1">
    <source>
        <dbReference type="SAM" id="Coils"/>
    </source>
</evidence>
<dbReference type="PANTHER" id="PTHR46253:SF1">
    <property type="entry name" value="TAB2"/>
    <property type="match status" value="1"/>
</dbReference>
<dbReference type="PANTHER" id="PTHR46253">
    <property type="entry name" value="TGF-BETA-ACTIVATED KINASE 1 AND MAP3K7-BINDING PROTEIN TAB"/>
    <property type="match status" value="1"/>
</dbReference>
<keyword evidence="3" id="KW-1185">Reference proteome</keyword>
<dbReference type="Proteomes" id="UP000502823">
    <property type="component" value="Unassembled WGS sequence"/>
</dbReference>
<reference evidence="3" key="1">
    <citation type="submission" date="2020-01" db="EMBL/GenBank/DDBJ databases">
        <title>Draft genome sequence of the Termite Coptotermes fromosanus.</title>
        <authorList>
            <person name="Itakura S."/>
            <person name="Yosikawa Y."/>
            <person name="Umezawa K."/>
        </authorList>
    </citation>
    <scope>NUCLEOTIDE SEQUENCE [LARGE SCALE GENOMIC DNA]</scope>
</reference>
<dbReference type="AlphaFoldDB" id="A0A6L2P7L0"/>
<dbReference type="OrthoDB" id="6367910at2759"/>
<protein>
    <submittedName>
        <fullName evidence="2">Uncharacterized protein</fullName>
    </submittedName>
</protein>
<sequence length="351" mass="39892">MCLQNAHDKDACEAILRRENQGYLLHSYPIALKMSAEPTHHPQTLVNNNDCGPGQQTGNFEFLTNVVDDSEVRERELSVVTYRSGEERTENYELSVNYSASHSARVRSALQVSPSPHYLCPPPQQARSYTSVNLTLRPPSSEPQPPIDIRSAGSSLTYSTCSYDSRQGFQSQLQIRIGPGGVGSVSALRTQAPSVRTSYSSAREGQEEGRLLPYAHALLQKQVERKNKLERELRKERENLRAMQREVQEMKKDLEQRQRRKQTMSLPIVSCVLQKVHELRVEIQRLQEECKKMTQEVDLNLDSRVPLGETDEEFYKNIYTGQQGFVLPPSSRPPAPSEFCYLWTAHDVLTS</sequence>
<comment type="caution">
    <text evidence="2">The sequence shown here is derived from an EMBL/GenBank/DDBJ whole genome shotgun (WGS) entry which is preliminary data.</text>
</comment>
<feature type="coiled-coil region" evidence="1">
    <location>
        <begin position="216"/>
        <end position="303"/>
    </location>
</feature>
<keyword evidence="1" id="KW-0175">Coiled coil</keyword>
<name>A0A6L2P7L0_COPFO</name>